<accession>Q9DWZ8</accession>
<dbReference type="Pfam" id="PF04501">
    <property type="entry name" value="Baculo_VP39"/>
    <property type="match status" value="1"/>
</dbReference>
<dbReference type="EMBL" id="AY008371">
    <property type="protein sequence ID" value="AAG32098.1"/>
    <property type="molecule type" value="Genomic_DNA"/>
</dbReference>
<reference evidence="2 4" key="2">
    <citation type="journal article" date="2001" name="Virology">
        <title>Sequence analysis of the Spodoptera litura multicapsid nucleopolyhedrovirus genome.</title>
        <authorList>
            <person name="Pang Y."/>
            <person name="Yu J."/>
            <person name="Wang L."/>
            <person name="Hu X."/>
            <person name="Bao W."/>
            <person name="Li G."/>
            <person name="Chen C."/>
            <person name="Han H."/>
            <person name="Hu S."/>
            <person name="Yang H."/>
        </authorList>
    </citation>
    <scope>NUCLEOTIDE SEQUENCE [LARGE SCALE GENOMIC DNA]</scope>
    <source>
        <strain evidence="2 4">G2</strain>
    </source>
</reference>
<dbReference type="EMBL" id="MN342245">
    <property type="protein sequence ID" value="QHN73930.1"/>
    <property type="molecule type" value="Genomic_DNA"/>
</dbReference>
<gene>
    <name evidence="1" type="primary">vp39</name>
    <name evidence="3" type="synonym">ORF81</name>
</gene>
<evidence type="ECO:0000313" key="1">
    <source>
        <dbReference type="EMBL" id="AAG32098.1"/>
    </source>
</evidence>
<reference evidence="3" key="3">
    <citation type="journal article" date="2019" name="Viruses">
        <title>Identification of Loci Associated with Enhanced Virulence in Spodoptera litura Nucleopolyhedrovirus Isolates Using Deep Sequencing.</title>
        <authorList>
            <person name="Zwart M.P."/>
            <person name="Ali G."/>
            <person name="Strien E.A.V."/>
            <person name="Schijlen E.G.W.M."/>
            <person name="Wang M."/>
            <person name="Werf W.V."/>
            <person name="Vlak J.M."/>
        </authorList>
    </citation>
    <scope>NUCLEOTIDE SEQUENCE</scope>
    <source>
        <strain evidence="3">G2</strain>
    </source>
</reference>
<dbReference type="GO" id="GO:0019028">
    <property type="term" value="C:viral capsid"/>
    <property type="evidence" value="ECO:0007669"/>
    <property type="project" value="InterPro"/>
</dbReference>
<name>Q9DWZ8_NPVST</name>
<dbReference type="GO" id="GO:0005198">
    <property type="term" value="F:structural molecule activity"/>
    <property type="evidence" value="ECO:0007669"/>
    <property type="project" value="InterPro"/>
</dbReference>
<proteinExistence type="predicted"/>
<dbReference type="KEGG" id="vg:922220"/>
<evidence type="ECO:0000313" key="3">
    <source>
        <dbReference type="EMBL" id="QHN73930.1"/>
    </source>
</evidence>
<organismHost>
    <name type="scientific">Lepidoptera</name>
    <name type="common">moths &amp; butterflies</name>
    <dbReference type="NCBI Taxonomy" id="7088"/>
</organismHost>
<dbReference type="InterPro" id="IPR007589">
    <property type="entry name" value="Baculo_VP39"/>
</dbReference>
<organism evidence="1">
    <name type="scientific">Spodoptera litura multicapsid nucleopolyhedrovirus</name>
    <name type="common">SpltMNPV</name>
    <dbReference type="NCBI Taxonomy" id="46242"/>
    <lineage>
        <taxon>Viruses</taxon>
        <taxon>Viruses incertae sedis</taxon>
        <taxon>Naldaviricetes</taxon>
        <taxon>Lefavirales</taxon>
        <taxon>Baculoviridae</taxon>
        <taxon>Alphabaculovirus</taxon>
        <taxon>Alphabaculovirus spliturae</taxon>
    </lineage>
</organism>
<dbReference type="RefSeq" id="NP_258349.1">
    <property type="nucleotide sequence ID" value="NC_003102.1"/>
</dbReference>
<sequence>MALVSGGNANSRMKNYCIFQGVRPIEFNQCSNYRSPCSDDASQNDGVFMCQYHLSRFFKIEKTSIAIPDGTGQKLYRIVGKSLVSHNARANDRILIPTQENYQAVMNVSMLPPAERLVLHLIYNNRTAAAEICNQLRQQENFRSDVVENVTSMAYRIIQITDPEAFCSVVASNDIRSFGNEADLTRTYNSLPPFIKNLINTLVAPEVLTLGNNTFPLKACATVSITTNGLQAVQLYNEVEPKYLYNRNDNVLEIRNVIQFIGNSDALNKKLARYECYPLVVQLFLGSQTINQGIRSQAPAEI</sequence>
<protein>
    <submittedName>
        <fullName evidence="2">Major capsid protein</fullName>
    </submittedName>
    <submittedName>
        <fullName evidence="1 3">VP39</fullName>
    </submittedName>
</protein>
<evidence type="ECO:0000313" key="4">
    <source>
        <dbReference type="Proteomes" id="UP000202667"/>
    </source>
</evidence>
<dbReference type="OrthoDB" id="9419at10239"/>
<dbReference type="EMBL" id="AF325155">
    <property type="protein sequence ID" value="AAL01763.1"/>
    <property type="molecule type" value="Genomic_DNA"/>
</dbReference>
<keyword evidence="4" id="KW-1185">Reference proteome</keyword>
<dbReference type="Proteomes" id="UP000202667">
    <property type="component" value="Segment"/>
</dbReference>
<reference evidence="1" key="1">
    <citation type="submission" date="2000-09" db="EMBL/GenBank/DDBJ databases">
        <title>Genetic Organization of the EcoRI-F Region of Spodoptera litura nucleopolyhedrovirus.</title>
        <authorList>
            <person name="Li Z."/>
            <person name="He X."/>
            <person name="Yuan M."/>
            <person name="Long Q."/>
            <person name="Wei Y."/>
            <person name="Zheng J."/>
            <person name="Zhang Y."/>
            <person name="Wang X."/>
            <person name="Pang Y."/>
        </authorList>
    </citation>
    <scope>NUCLEOTIDE SEQUENCE</scope>
</reference>
<evidence type="ECO:0000313" key="2">
    <source>
        <dbReference type="EMBL" id="AAL01763.1"/>
    </source>
</evidence>